<dbReference type="SMART" id="SM01127">
    <property type="entry name" value="DDHD"/>
    <property type="match status" value="1"/>
</dbReference>
<feature type="region of interest" description="Disordered" evidence="1">
    <location>
        <begin position="325"/>
        <end position="428"/>
    </location>
</feature>
<feature type="region of interest" description="Disordered" evidence="1">
    <location>
        <begin position="675"/>
        <end position="699"/>
    </location>
</feature>
<feature type="region of interest" description="Disordered" evidence="1">
    <location>
        <begin position="615"/>
        <end position="634"/>
    </location>
</feature>
<dbReference type="GO" id="GO:0046872">
    <property type="term" value="F:metal ion binding"/>
    <property type="evidence" value="ECO:0007669"/>
    <property type="project" value="InterPro"/>
</dbReference>
<dbReference type="RefSeq" id="XP_001267686.1">
    <property type="nucleotide sequence ID" value="XM_001267685.1"/>
</dbReference>
<sequence length="962" mass="106647">MSRESQKGSFLEAISPWNIPRSTKARPSSDQQDVLPRCQGEDHTITHRHRISLHQYPRDCPPLKVRWFYAVDSPKRKPPLSEHQKDETKPLPPPKKFIPFTIKDSQDIESAFQKLCDHEIEQEQAWKNETTRKIQGIPVTVPVNEDNLFDVNVGQRELTPAYWIGPVYEVRRGTWFVQEGSSFKPCEENLATQLEEGYLKIKPWRLVKSQDTTSQTLASSKSHDQDELPTHNYPSQCVSDAEFAKQCAPQPTAGQTGHLNSATDEPRNYRLFGAYMNNIVTYQDSSTALLTSDDFMTRVSTTVYQKLGGIAGTRVVRGFVEPKKQKDTTAAVKGRNLNSSPAPSPATPDAALTGGISKPGPELLSSSTIRDQSSKVEKLIVNEPRSTLEQQMSSLAGEPQSTAELEEQARKQEEKEMEDSREASNEDREREIDHLVLVTHGIGQRLGLRLESINFIHDVNVLRKTMKSVYKASPDLQALNSAFPDSRTNCRVQVLPVCWRHRLDFPHRGVRQSRKELDLADADINEDDFYPGLNDITLDSVPAVRNLISDLAMDVLLYQSAYSEPISTIVKQECNRILDLFKQRNPSFNGSVSLCGHSLGSAILFDVLCHQRSGSSREKSPASEKAGSTNQSPQESALDFECEELFCLGSPIGLFQMIKGNTIAGRSVVEGRISKGSQEDGRDQGLSATPSGGHSASTYTRGAAFGERSTIVSSPNCRQLYNIFHPSDPVSYRIEPLISPAMSSLKPQPLPSVKKSLWAAPGQSLTMIGNRVGQSVGSLWSNFTTGVASSLLNRSLGLGSDETSSEPVDTTARNLQPQTSRGISLIGGASSFSEPADESIQQSDAKHRTLIDSNLETLYKGYQDPTRSRHYRASPSFASDRIRSRENDNGLNRLKVEDAKVRALNSNGRVDYSIQEGAFDISLIASIASHLTYWADEDVNHFILSQMLSRNGREQSVKPQVG</sequence>
<feature type="region of interest" description="Disordered" evidence="1">
    <location>
        <begin position="75"/>
        <end position="97"/>
    </location>
</feature>
<dbReference type="InterPro" id="IPR057826">
    <property type="entry name" value="WWE_C20G8.02"/>
</dbReference>
<feature type="domain" description="DDHD" evidence="2">
    <location>
        <begin position="638"/>
        <end position="949"/>
    </location>
</feature>
<feature type="compositionally biased region" description="Polar residues" evidence="1">
    <location>
        <begin position="686"/>
        <end position="699"/>
    </location>
</feature>
<dbReference type="KEGG" id="act:ACLA_079440"/>
<dbReference type="InterPro" id="IPR058055">
    <property type="entry name" value="PA-PLA1"/>
</dbReference>
<dbReference type="OrthoDB" id="431378at2759"/>
<dbReference type="Pfam" id="PF23465">
    <property type="entry name" value="DUF7131"/>
    <property type="match status" value="1"/>
</dbReference>
<dbReference type="PANTHER" id="PTHR23509">
    <property type="entry name" value="PA-PL1 PHOSPHOLIPASE FAMILY"/>
    <property type="match status" value="1"/>
</dbReference>
<feature type="region of interest" description="Disordered" evidence="1">
    <location>
        <begin position="798"/>
        <end position="820"/>
    </location>
</feature>
<reference evidence="3 4" key="1">
    <citation type="journal article" date="2008" name="PLoS Genet.">
        <title>Genomic islands in the pathogenic filamentous fungus Aspergillus fumigatus.</title>
        <authorList>
            <person name="Fedorova N.D."/>
            <person name="Khaldi N."/>
            <person name="Joardar V.S."/>
            <person name="Maiti R."/>
            <person name="Amedeo P."/>
            <person name="Anderson M.J."/>
            <person name="Crabtree J."/>
            <person name="Silva J.C."/>
            <person name="Badger J.H."/>
            <person name="Albarraq A."/>
            <person name="Angiuoli S."/>
            <person name="Bussey H."/>
            <person name="Bowyer P."/>
            <person name="Cotty P.J."/>
            <person name="Dyer P.S."/>
            <person name="Egan A."/>
            <person name="Galens K."/>
            <person name="Fraser-Liggett C.M."/>
            <person name="Haas B.J."/>
            <person name="Inman J.M."/>
            <person name="Kent R."/>
            <person name="Lemieux S."/>
            <person name="Malavazi I."/>
            <person name="Orvis J."/>
            <person name="Roemer T."/>
            <person name="Ronning C.M."/>
            <person name="Sundaram J.P."/>
            <person name="Sutton G."/>
            <person name="Turner G."/>
            <person name="Venter J.C."/>
            <person name="White O.R."/>
            <person name="Whitty B.R."/>
            <person name="Youngman P."/>
            <person name="Wolfe K.H."/>
            <person name="Goldman G.H."/>
            <person name="Wortman J.R."/>
            <person name="Jiang B."/>
            <person name="Denning D.W."/>
            <person name="Nierman W.C."/>
        </authorList>
    </citation>
    <scope>NUCLEOTIDE SEQUENCE [LARGE SCALE GENOMIC DNA]</scope>
    <source>
        <strain evidence="4">ATCC 1007 / CBS 513.65 / DSM 816 / NCTC 3887 / NRRL 1</strain>
    </source>
</reference>
<dbReference type="AlphaFoldDB" id="A1CSH3"/>
<protein>
    <submittedName>
        <fullName evidence="3">DDHD domain protein</fullName>
    </submittedName>
</protein>
<dbReference type="Pfam" id="PF02862">
    <property type="entry name" value="DDHD"/>
    <property type="match status" value="1"/>
</dbReference>
<dbReference type="PANTHER" id="PTHR23509:SF10">
    <property type="entry name" value="LD21067P"/>
    <property type="match status" value="1"/>
</dbReference>
<organism evidence="3 4">
    <name type="scientific">Aspergillus clavatus (strain ATCC 1007 / CBS 513.65 / DSM 816 / NCTC 3887 / NRRL 1 / QM 1276 / 107)</name>
    <dbReference type="NCBI Taxonomy" id="344612"/>
    <lineage>
        <taxon>Eukaryota</taxon>
        <taxon>Fungi</taxon>
        <taxon>Dikarya</taxon>
        <taxon>Ascomycota</taxon>
        <taxon>Pezizomycotina</taxon>
        <taxon>Eurotiomycetes</taxon>
        <taxon>Eurotiomycetidae</taxon>
        <taxon>Eurotiales</taxon>
        <taxon>Aspergillaceae</taxon>
        <taxon>Aspergillus</taxon>
        <taxon>Aspergillus subgen. Fumigati</taxon>
    </lineage>
</organism>
<dbReference type="GeneID" id="4700003"/>
<dbReference type="InterPro" id="IPR004177">
    <property type="entry name" value="DDHD_dom"/>
</dbReference>
<feature type="compositionally biased region" description="Basic and acidic residues" evidence="1">
    <location>
        <begin position="75"/>
        <end position="89"/>
    </location>
</feature>
<proteinExistence type="predicted"/>
<dbReference type="EMBL" id="DS027060">
    <property type="protein sequence ID" value="EAW06260.1"/>
    <property type="molecule type" value="Genomic_DNA"/>
</dbReference>
<evidence type="ECO:0000313" key="4">
    <source>
        <dbReference type="Proteomes" id="UP000006701"/>
    </source>
</evidence>
<dbReference type="STRING" id="344612.A1CSH3"/>
<evidence type="ECO:0000256" key="1">
    <source>
        <dbReference type="SAM" id="MobiDB-lite"/>
    </source>
</evidence>
<dbReference type="eggNOG" id="KOG2308">
    <property type="taxonomic scope" value="Eukaryota"/>
</dbReference>
<dbReference type="Proteomes" id="UP000006701">
    <property type="component" value="Unassembled WGS sequence"/>
</dbReference>
<name>A1CSH3_ASPCL</name>
<feature type="compositionally biased region" description="Polar residues" evidence="1">
    <location>
        <begin position="801"/>
        <end position="820"/>
    </location>
</feature>
<dbReference type="HOGENOM" id="CLU_007365_1_0_1"/>
<dbReference type="OMA" id="WTNFTTG"/>
<dbReference type="InterPro" id="IPR055555">
    <property type="entry name" value="PA-PLA1_DUF7131"/>
</dbReference>
<accession>A1CSH3</accession>
<feature type="compositionally biased region" description="Polar residues" evidence="1">
    <location>
        <begin position="384"/>
        <end position="403"/>
    </location>
</feature>
<feature type="region of interest" description="Disordered" evidence="1">
    <location>
        <begin position="1"/>
        <end position="36"/>
    </location>
</feature>
<dbReference type="GO" id="GO:0004620">
    <property type="term" value="F:phospholipase activity"/>
    <property type="evidence" value="ECO:0007669"/>
    <property type="project" value="TreeGrafter"/>
</dbReference>
<dbReference type="Pfam" id="PF23463">
    <property type="entry name" value="WWE_2"/>
    <property type="match status" value="1"/>
</dbReference>
<dbReference type="VEuPathDB" id="FungiDB:ACLA_079440"/>
<dbReference type="PROSITE" id="PS51043">
    <property type="entry name" value="DDHD"/>
    <property type="match status" value="1"/>
</dbReference>
<evidence type="ECO:0000259" key="2">
    <source>
        <dbReference type="PROSITE" id="PS51043"/>
    </source>
</evidence>
<gene>
    <name evidence="3" type="ORF">ACLA_079440</name>
</gene>
<evidence type="ECO:0000313" key="3">
    <source>
        <dbReference type="EMBL" id="EAW06260.1"/>
    </source>
</evidence>
<dbReference type="GO" id="GO:0005737">
    <property type="term" value="C:cytoplasm"/>
    <property type="evidence" value="ECO:0007669"/>
    <property type="project" value="TreeGrafter"/>
</dbReference>
<keyword evidence="4" id="KW-1185">Reference proteome</keyword>
<feature type="compositionally biased region" description="Basic and acidic residues" evidence="1">
    <location>
        <begin position="407"/>
        <end position="428"/>
    </location>
</feature>